<dbReference type="SUPFAM" id="SSF47661">
    <property type="entry name" value="t-snare proteins"/>
    <property type="match status" value="1"/>
</dbReference>
<protein>
    <recommendedName>
        <fullName evidence="2">Syntaxin N-terminal domain-containing protein</fullName>
    </recommendedName>
</protein>
<dbReference type="AlphaFoldDB" id="A0A0D3B4W8"/>
<name>A0A0D3B4W8_BRAOL</name>
<dbReference type="SMART" id="SM00503">
    <property type="entry name" value="SynN"/>
    <property type="match status" value="1"/>
</dbReference>
<evidence type="ECO:0000313" key="3">
    <source>
        <dbReference type="EnsemblPlants" id="Bo3g027960.1"/>
    </source>
</evidence>
<keyword evidence="1" id="KW-0813">Transport</keyword>
<dbReference type="GO" id="GO:0015031">
    <property type="term" value="P:protein transport"/>
    <property type="evidence" value="ECO:0007669"/>
    <property type="project" value="UniProtKB-KW"/>
</dbReference>
<dbReference type="InterPro" id="IPR006011">
    <property type="entry name" value="Syntaxin_N"/>
</dbReference>
<keyword evidence="4" id="KW-1185">Reference proteome</keyword>
<dbReference type="Proteomes" id="UP000032141">
    <property type="component" value="Chromosome C3"/>
</dbReference>
<evidence type="ECO:0000313" key="4">
    <source>
        <dbReference type="Proteomes" id="UP000032141"/>
    </source>
</evidence>
<dbReference type="EnsemblPlants" id="Bo3g027960.1">
    <property type="protein sequence ID" value="Bo3g027960.1"/>
    <property type="gene ID" value="Bo3g027960"/>
</dbReference>
<dbReference type="Gramene" id="Bo3g027960.1">
    <property type="protein sequence ID" value="Bo3g027960.1"/>
    <property type="gene ID" value="Bo3g027960"/>
</dbReference>
<dbReference type="eggNOG" id="KOG0810">
    <property type="taxonomic scope" value="Eukaryota"/>
</dbReference>
<sequence length="173" mass="19553">KQAKNDSTWRGDLHQETLSGFVAEIETIKILISSLTRLHNLNEETKSTNSAKILRGFRDMMEFNIVFISRKANAVQTLIDENRRTGSCVDMTRVSITNGVRVKLRETMSEFHRFRERIFAEYIEDGSTFLATGEDPSNEDMEKMISGNGLVWGSFVSGGGGTKSFFFANQILK</sequence>
<evidence type="ECO:0000256" key="1">
    <source>
        <dbReference type="ARBA" id="ARBA00022927"/>
    </source>
</evidence>
<feature type="domain" description="Syntaxin N-terminal" evidence="2">
    <location>
        <begin position="13"/>
        <end position="123"/>
    </location>
</feature>
<reference evidence="3" key="2">
    <citation type="submission" date="2015-03" db="UniProtKB">
        <authorList>
            <consortium name="EnsemblPlants"/>
        </authorList>
    </citation>
    <scope>IDENTIFICATION</scope>
</reference>
<dbReference type="Gene3D" id="1.20.58.70">
    <property type="match status" value="1"/>
</dbReference>
<organism evidence="3 4">
    <name type="scientific">Brassica oleracea var. oleracea</name>
    <dbReference type="NCBI Taxonomy" id="109376"/>
    <lineage>
        <taxon>Eukaryota</taxon>
        <taxon>Viridiplantae</taxon>
        <taxon>Streptophyta</taxon>
        <taxon>Embryophyta</taxon>
        <taxon>Tracheophyta</taxon>
        <taxon>Spermatophyta</taxon>
        <taxon>Magnoliopsida</taxon>
        <taxon>eudicotyledons</taxon>
        <taxon>Gunneridae</taxon>
        <taxon>Pentapetalae</taxon>
        <taxon>rosids</taxon>
        <taxon>malvids</taxon>
        <taxon>Brassicales</taxon>
        <taxon>Brassicaceae</taxon>
        <taxon>Brassiceae</taxon>
        <taxon>Brassica</taxon>
    </lineage>
</organism>
<reference evidence="3 4" key="1">
    <citation type="journal article" date="2014" name="Genome Biol.">
        <title>Transcriptome and methylome profiling reveals relics of genome dominance in the mesopolyploid Brassica oleracea.</title>
        <authorList>
            <person name="Parkin I.A."/>
            <person name="Koh C."/>
            <person name="Tang H."/>
            <person name="Robinson S.J."/>
            <person name="Kagale S."/>
            <person name="Clarke W.E."/>
            <person name="Town C.D."/>
            <person name="Nixon J."/>
            <person name="Krishnakumar V."/>
            <person name="Bidwell S.L."/>
            <person name="Denoeud F."/>
            <person name="Belcram H."/>
            <person name="Links M.G."/>
            <person name="Just J."/>
            <person name="Clarke C."/>
            <person name="Bender T."/>
            <person name="Huebert T."/>
            <person name="Mason A.S."/>
            <person name="Pires J.C."/>
            <person name="Barker G."/>
            <person name="Moore J."/>
            <person name="Walley P.G."/>
            <person name="Manoli S."/>
            <person name="Batley J."/>
            <person name="Edwards D."/>
            <person name="Nelson M.N."/>
            <person name="Wang X."/>
            <person name="Paterson A.H."/>
            <person name="King G."/>
            <person name="Bancroft I."/>
            <person name="Chalhoub B."/>
            <person name="Sharpe A.G."/>
        </authorList>
    </citation>
    <scope>NUCLEOTIDE SEQUENCE</scope>
    <source>
        <strain evidence="3 4">cv. TO1000</strain>
    </source>
</reference>
<dbReference type="Pfam" id="PF00804">
    <property type="entry name" value="Syntaxin"/>
    <property type="match status" value="1"/>
</dbReference>
<keyword evidence="1" id="KW-0653">Protein transport</keyword>
<dbReference type="InterPro" id="IPR010989">
    <property type="entry name" value="SNARE"/>
</dbReference>
<dbReference type="HOGENOM" id="CLU_1551557_0_0_1"/>
<dbReference type="GO" id="GO:0016020">
    <property type="term" value="C:membrane"/>
    <property type="evidence" value="ECO:0007669"/>
    <property type="project" value="InterPro"/>
</dbReference>
<dbReference type="GO" id="GO:0016192">
    <property type="term" value="P:vesicle-mediated transport"/>
    <property type="evidence" value="ECO:0007669"/>
    <property type="project" value="InterPro"/>
</dbReference>
<proteinExistence type="predicted"/>
<accession>A0A0D3B4W8</accession>
<dbReference type="STRING" id="109376.A0A0D3B4W8"/>
<evidence type="ECO:0000259" key="2">
    <source>
        <dbReference type="SMART" id="SM00503"/>
    </source>
</evidence>